<accession>A0ABQ3SJ73</accession>
<keyword evidence="6" id="KW-1185">Reference proteome</keyword>
<dbReference type="EMBL" id="BNEC01000003">
    <property type="protein sequence ID" value="GHI68062.1"/>
    <property type="molecule type" value="Genomic_DNA"/>
</dbReference>
<dbReference type="InterPro" id="IPR029058">
    <property type="entry name" value="AB_hydrolase_fold"/>
</dbReference>
<dbReference type="Proteomes" id="UP000613974">
    <property type="component" value="Unassembled WGS sequence"/>
</dbReference>
<evidence type="ECO:0000259" key="4">
    <source>
        <dbReference type="Pfam" id="PF06441"/>
    </source>
</evidence>
<evidence type="ECO:0000256" key="3">
    <source>
        <dbReference type="ARBA" id="ARBA00022801"/>
    </source>
</evidence>
<evidence type="ECO:0000313" key="5">
    <source>
        <dbReference type="EMBL" id="GHI68062.1"/>
    </source>
</evidence>
<dbReference type="Gene3D" id="3.40.50.1820">
    <property type="entry name" value="alpha/beta hydrolase"/>
    <property type="match status" value="1"/>
</dbReference>
<dbReference type="PRINTS" id="PR00412">
    <property type="entry name" value="EPOXHYDRLASE"/>
</dbReference>
<dbReference type="PANTHER" id="PTHR21661">
    <property type="entry name" value="EPOXIDE HYDROLASE 1-RELATED"/>
    <property type="match status" value="1"/>
</dbReference>
<evidence type="ECO:0000256" key="1">
    <source>
        <dbReference type="ARBA" id="ARBA00010088"/>
    </source>
</evidence>
<comment type="similarity">
    <text evidence="1">Belongs to the peptidase S33 family.</text>
</comment>
<proteinExistence type="inferred from homology"/>
<dbReference type="InterPro" id="IPR016292">
    <property type="entry name" value="Epoxide_hydrolase"/>
</dbReference>
<feature type="domain" description="Epoxide hydrolase N-terminal" evidence="4">
    <location>
        <begin position="31"/>
        <end position="137"/>
    </location>
</feature>
<keyword evidence="2" id="KW-0058">Aromatic hydrocarbons catabolism</keyword>
<gene>
    <name evidence="5" type="ORF">Snoj_19800</name>
</gene>
<dbReference type="Pfam" id="PF06441">
    <property type="entry name" value="EHN"/>
    <property type="match status" value="1"/>
</dbReference>
<evidence type="ECO:0000256" key="2">
    <source>
        <dbReference type="ARBA" id="ARBA00022797"/>
    </source>
</evidence>
<dbReference type="SUPFAM" id="SSF53474">
    <property type="entry name" value="alpha/beta-Hydrolases"/>
    <property type="match status" value="1"/>
</dbReference>
<protein>
    <submittedName>
        <fullName evidence="5">Multidrug MFS transporter</fullName>
    </submittedName>
</protein>
<name>A0ABQ3SJ73_9ACTN</name>
<dbReference type="PIRSF" id="PIRSF001112">
    <property type="entry name" value="Epoxide_hydrolase"/>
    <property type="match status" value="1"/>
</dbReference>
<organism evidence="5 6">
    <name type="scientific">Streptomyces nojiriensis</name>
    <dbReference type="NCBI Taxonomy" id="66374"/>
    <lineage>
        <taxon>Bacteria</taxon>
        <taxon>Bacillati</taxon>
        <taxon>Actinomycetota</taxon>
        <taxon>Actinomycetes</taxon>
        <taxon>Kitasatosporales</taxon>
        <taxon>Streptomycetaceae</taxon>
        <taxon>Streptomyces</taxon>
    </lineage>
</organism>
<dbReference type="PANTHER" id="PTHR21661:SF35">
    <property type="entry name" value="EPOXIDE HYDROLASE"/>
    <property type="match status" value="1"/>
</dbReference>
<sequence length="415" mass="45033">MIATRVGRTDPDPAWVTPASMRRMPDALTSPQPFTQRTDPAAIEDLRARLRGTRWPDAPEDAGWSLGTDLDYLRDLVTYWADRFDWAAQEAALAKLPRFRVALGGLGIHFLHARAVAPAGPVLPLVLSHGWPDSFWRYTKVVPLLTDPGAHGGDPADAFDVVVPDLPGYGYSDRPAGPPLDSIAVAGLWAELMALLGYPRFGAAGGDIGSHVSRYLALDHPERVVAVHRTDAGVPVFTGDPADLAPEERAWLDSAAAWGGNEGAYAAVHRTKPQTAAVGLNDSPAGLAAWIVEKLRSWSDCGGHVERSFTKDEILTNLTIYWLTGTIGSSMRMYRANAAIPPAQHARRVEVPSGFSLFPGDVVRPPRAWLTRTANVVRVTEPARGGHFAPFEEPELYAEELRAFFRPYRTAAAAG</sequence>
<keyword evidence="3" id="KW-0378">Hydrolase</keyword>
<evidence type="ECO:0000313" key="6">
    <source>
        <dbReference type="Proteomes" id="UP000613974"/>
    </source>
</evidence>
<reference evidence="6" key="1">
    <citation type="submission" date="2023-07" db="EMBL/GenBank/DDBJ databases">
        <title>Whole genome shotgun sequence of Streptomyces nojiriensis NBRC 13794.</title>
        <authorList>
            <person name="Komaki H."/>
            <person name="Tamura T."/>
        </authorList>
    </citation>
    <scope>NUCLEOTIDE SEQUENCE [LARGE SCALE GENOMIC DNA]</scope>
    <source>
        <strain evidence="6">NBRC 13794</strain>
    </source>
</reference>
<comment type="caution">
    <text evidence="5">The sequence shown here is derived from an EMBL/GenBank/DDBJ whole genome shotgun (WGS) entry which is preliminary data.</text>
</comment>
<dbReference type="InterPro" id="IPR000639">
    <property type="entry name" value="Epox_hydrolase-like"/>
</dbReference>
<dbReference type="InterPro" id="IPR010497">
    <property type="entry name" value="Epoxide_hydro_N"/>
</dbReference>